<evidence type="ECO:0000256" key="7">
    <source>
        <dbReference type="ARBA" id="ARBA00023170"/>
    </source>
</evidence>
<dbReference type="Gene3D" id="3.40.50.2300">
    <property type="match status" value="2"/>
</dbReference>
<dbReference type="PANTHER" id="PTHR10519">
    <property type="entry name" value="GABA-B RECEPTOR"/>
    <property type="match status" value="1"/>
</dbReference>
<evidence type="ECO:0000259" key="12">
    <source>
        <dbReference type="PROSITE" id="PS50259"/>
    </source>
</evidence>
<keyword evidence="3 10" id="KW-0812">Transmembrane</keyword>
<feature type="domain" description="G-protein coupled receptors family 3 profile" evidence="12">
    <location>
        <begin position="497"/>
        <end position="758"/>
    </location>
</feature>
<dbReference type="PRINTS" id="PR01176">
    <property type="entry name" value="GABABRECEPTR"/>
</dbReference>
<reference evidence="13 14" key="1">
    <citation type="submission" date="2018-08" db="EMBL/GenBank/DDBJ databases">
        <authorList>
            <person name="Laetsch R D."/>
            <person name="Stevens L."/>
            <person name="Kumar S."/>
            <person name="Blaxter L. M."/>
        </authorList>
    </citation>
    <scope>NUCLEOTIDE SEQUENCE [LARGE SCALE GENOMIC DNA]</scope>
</reference>
<keyword evidence="8" id="KW-0325">Glycoprotein</keyword>
<dbReference type="OrthoDB" id="2150267at2759"/>
<dbReference type="SUPFAM" id="SSF53822">
    <property type="entry name" value="Periplasmic binding protein-like I"/>
    <property type="match status" value="1"/>
</dbReference>
<dbReference type="GO" id="GO:0007214">
    <property type="term" value="P:gamma-aminobutyric acid signaling pathway"/>
    <property type="evidence" value="ECO:0007669"/>
    <property type="project" value="TreeGrafter"/>
</dbReference>
<evidence type="ECO:0000256" key="9">
    <source>
        <dbReference type="ARBA" id="ARBA00023224"/>
    </source>
</evidence>
<feature type="transmembrane region" description="Helical" evidence="10">
    <location>
        <begin position="531"/>
        <end position="548"/>
    </location>
</feature>
<feature type="transmembrane region" description="Helical" evidence="10">
    <location>
        <begin position="702"/>
        <end position="719"/>
    </location>
</feature>
<evidence type="ECO:0000256" key="5">
    <source>
        <dbReference type="ARBA" id="ARBA00023040"/>
    </source>
</evidence>
<keyword evidence="9" id="KW-0807">Transducer</keyword>
<evidence type="ECO:0000256" key="8">
    <source>
        <dbReference type="ARBA" id="ARBA00023180"/>
    </source>
</evidence>
<keyword evidence="4 10" id="KW-1133">Transmembrane helix</keyword>
<feature type="transmembrane region" description="Helical" evidence="10">
    <location>
        <begin position="660"/>
        <end position="682"/>
    </location>
</feature>
<dbReference type="AlphaFoldDB" id="A0A498S5K3"/>
<comment type="subcellular location">
    <subcellularLocation>
        <location evidence="1">Cell membrane</location>
        <topology evidence="1">Multi-pass membrane protein</topology>
    </subcellularLocation>
</comment>
<keyword evidence="14" id="KW-1185">Reference proteome</keyword>
<sequence length="840" mass="96231">MYCLICLLLMGQIWLGYSQDCQNLHRVNRIPLTIGVFLPYQYKQVLESAVNTALEHIHNQSCILNNYYLKLHFKDTECKTSFGMKALFELMNGHPRPFALFGDACTNVNEVVAMASKYWHILHLSYAEIHAKFATADAQEMYPTFFRMVPGYQNSNLARCHLIFQFNWTRVGTLKQSDDPRFALPHESLTTRLEHGFGIRVIYTAGITHDEIQNIGYELNELKKRDVRILIGDFEESLAVRILCEAYQNGIYGENYAWILPGYHKSKFLISCDLAKDQRRPSTRPIHICDWWRNASGVSCTVEELAQVIEGHFAVEFSPYSQRLARLTIANKVKELIDEMIIQTVSAIRTELNARQESSPESVFKGYVYDGLWTLALAIEHVAQLHQQRDGITWIPNVNDTEDWAKLSAELLQAVSNTSFVGVTGPVRFENNERLGLVEILQWRNGSYIIAGIYDGTETVLTLNPALKDWIPPLDATVVVHERQYISFVLFILLSLLAIIGVAIAVFFLIVNIKYQNHRYIKMSSPNINNLIIAGSICTYISVILLGFDTRFVSPDTFVTLCYVKTWVLSLGFTLAFGSMFSKTWRVHSIFKNIRMNKKAIKDYKLFMLIGFIVLVDLISLALWARISPFTFHVYQLAIFYSNNRMIAPEIERCRSDNSVIFEAIILGIKGLLMLLGCFLAWETRQVNVPALNDSKYIGMSVYSVVVTCLLGLPLVYILQDRVNEAHILGSLFIIFCTTLILCLVFVPKIVELLRNPKGTELRYRRGLVKSMLGRELQQTAQNNDQTNVFRRENLQRLEEENILLHRYLLQKTSLLWELQKQLKQLGELEDDTTTPSNDG</sequence>
<keyword evidence="7" id="KW-0675">Receptor</keyword>
<evidence type="ECO:0000256" key="10">
    <source>
        <dbReference type="SAM" id="Phobius"/>
    </source>
</evidence>
<dbReference type="InterPro" id="IPR028082">
    <property type="entry name" value="Peripla_BP_I"/>
</dbReference>
<evidence type="ECO:0000256" key="3">
    <source>
        <dbReference type="ARBA" id="ARBA00022692"/>
    </source>
</evidence>
<dbReference type="PANTHER" id="PTHR10519:SF74">
    <property type="entry name" value="GAMMA-AMINOBUTYRIC ACID TYPE B RECEPTOR SUBUNIT 2"/>
    <property type="match status" value="1"/>
</dbReference>
<dbReference type="GO" id="GO:0038039">
    <property type="term" value="C:G protein-coupled receptor heterodimeric complex"/>
    <property type="evidence" value="ECO:0007669"/>
    <property type="project" value="TreeGrafter"/>
</dbReference>
<feature type="chain" id="PRO_5019829332" description="G-protein coupled receptors family 3 profile domain-containing protein" evidence="11">
    <location>
        <begin position="19"/>
        <end position="840"/>
    </location>
</feature>
<keyword evidence="5" id="KW-0297">G-protein coupled receptor</keyword>
<name>A0A498S5K3_ACAVI</name>
<dbReference type="Pfam" id="PF01094">
    <property type="entry name" value="ANF_receptor"/>
    <property type="match status" value="1"/>
</dbReference>
<feature type="transmembrane region" description="Helical" evidence="10">
    <location>
        <begin position="630"/>
        <end position="648"/>
    </location>
</feature>
<evidence type="ECO:0000313" key="14">
    <source>
        <dbReference type="Proteomes" id="UP000276991"/>
    </source>
</evidence>
<dbReference type="CDD" id="cd06366">
    <property type="entry name" value="PBP1_GABAb_receptor"/>
    <property type="match status" value="1"/>
</dbReference>
<organism evidence="13 14">
    <name type="scientific">Acanthocheilonema viteae</name>
    <name type="common">Filarial nematode worm</name>
    <name type="synonym">Dipetalonema viteae</name>
    <dbReference type="NCBI Taxonomy" id="6277"/>
    <lineage>
        <taxon>Eukaryota</taxon>
        <taxon>Metazoa</taxon>
        <taxon>Ecdysozoa</taxon>
        <taxon>Nematoda</taxon>
        <taxon>Chromadorea</taxon>
        <taxon>Rhabditida</taxon>
        <taxon>Spirurina</taxon>
        <taxon>Spiruromorpha</taxon>
        <taxon>Filarioidea</taxon>
        <taxon>Onchocercidae</taxon>
        <taxon>Acanthocheilonema</taxon>
    </lineage>
</organism>
<feature type="transmembrane region" description="Helical" evidence="10">
    <location>
        <begin position="485"/>
        <end position="511"/>
    </location>
</feature>
<dbReference type="PROSITE" id="PS00981">
    <property type="entry name" value="G_PROTEIN_RECEP_F3_3"/>
    <property type="match status" value="1"/>
</dbReference>
<evidence type="ECO:0000256" key="1">
    <source>
        <dbReference type="ARBA" id="ARBA00004651"/>
    </source>
</evidence>
<proteinExistence type="predicted"/>
<dbReference type="Proteomes" id="UP000276991">
    <property type="component" value="Unassembled WGS sequence"/>
</dbReference>
<dbReference type="InterPro" id="IPR001828">
    <property type="entry name" value="ANF_lig-bd_rcpt"/>
</dbReference>
<dbReference type="InterPro" id="IPR017978">
    <property type="entry name" value="GPCR_3_C"/>
</dbReference>
<dbReference type="InterPro" id="IPR002455">
    <property type="entry name" value="GPCR3_GABA-B"/>
</dbReference>
<dbReference type="InterPro" id="IPR000337">
    <property type="entry name" value="GPCR_3"/>
</dbReference>
<keyword evidence="11" id="KW-0732">Signal</keyword>
<evidence type="ECO:0000256" key="6">
    <source>
        <dbReference type="ARBA" id="ARBA00023136"/>
    </source>
</evidence>
<evidence type="ECO:0000256" key="4">
    <source>
        <dbReference type="ARBA" id="ARBA00022989"/>
    </source>
</evidence>
<protein>
    <recommendedName>
        <fullName evidence="12">G-protein coupled receptors family 3 profile domain-containing protein</fullName>
    </recommendedName>
</protein>
<keyword evidence="6 10" id="KW-0472">Membrane</keyword>
<dbReference type="InterPro" id="IPR017979">
    <property type="entry name" value="GPCR_3_CS"/>
</dbReference>
<evidence type="ECO:0000256" key="11">
    <source>
        <dbReference type="SAM" id="SignalP"/>
    </source>
</evidence>
<gene>
    <name evidence="13" type="ORF">NAV_LOCUS2009</name>
</gene>
<feature type="transmembrane region" description="Helical" evidence="10">
    <location>
        <begin position="568"/>
        <end position="585"/>
    </location>
</feature>
<dbReference type="GO" id="GO:0004965">
    <property type="term" value="F:G protein-coupled GABA receptor activity"/>
    <property type="evidence" value="ECO:0007669"/>
    <property type="project" value="InterPro"/>
</dbReference>
<dbReference type="Pfam" id="PF00003">
    <property type="entry name" value="7tm_3"/>
    <property type="match status" value="1"/>
</dbReference>
<evidence type="ECO:0000256" key="2">
    <source>
        <dbReference type="ARBA" id="ARBA00022475"/>
    </source>
</evidence>
<keyword evidence="2" id="KW-1003">Cell membrane</keyword>
<feature type="signal peptide" evidence="11">
    <location>
        <begin position="1"/>
        <end position="18"/>
    </location>
</feature>
<feature type="transmembrane region" description="Helical" evidence="10">
    <location>
        <begin position="606"/>
        <end position="624"/>
    </location>
</feature>
<accession>A0A498S5K3</accession>
<dbReference type="EMBL" id="UPTC01000194">
    <property type="protein sequence ID" value="VBB27179.1"/>
    <property type="molecule type" value="Genomic_DNA"/>
</dbReference>
<dbReference type="PRINTS" id="PR00248">
    <property type="entry name" value="GPCRMGR"/>
</dbReference>
<dbReference type="STRING" id="6277.A0A498S5K3"/>
<feature type="transmembrane region" description="Helical" evidence="10">
    <location>
        <begin position="726"/>
        <end position="747"/>
    </location>
</feature>
<dbReference type="PROSITE" id="PS50259">
    <property type="entry name" value="G_PROTEIN_RECEP_F3_4"/>
    <property type="match status" value="1"/>
</dbReference>
<evidence type="ECO:0000313" key="13">
    <source>
        <dbReference type="EMBL" id="VBB27179.1"/>
    </source>
</evidence>
<dbReference type="PRINTS" id="PR01177">
    <property type="entry name" value="GABAB1RECPTR"/>
</dbReference>